<protein>
    <submittedName>
        <fullName evidence="1">Uncharacterized protein</fullName>
    </submittedName>
</protein>
<keyword evidence="2" id="KW-1185">Reference proteome</keyword>
<name>A0ABW9XFQ3_9SPHN</name>
<dbReference type="Proteomes" id="UP000753724">
    <property type="component" value="Unassembled WGS sequence"/>
</dbReference>
<comment type="caution">
    <text evidence="1">The sequence shown here is derived from an EMBL/GenBank/DDBJ whole genome shotgun (WGS) entry which is preliminary data.</text>
</comment>
<dbReference type="EMBL" id="JAAAPO010000005">
    <property type="protein sequence ID" value="NBC37378.1"/>
    <property type="molecule type" value="Genomic_DNA"/>
</dbReference>
<accession>A0ABW9XFQ3</accession>
<evidence type="ECO:0000313" key="2">
    <source>
        <dbReference type="Proteomes" id="UP000753724"/>
    </source>
</evidence>
<evidence type="ECO:0000313" key="1">
    <source>
        <dbReference type="EMBL" id="NBC37378.1"/>
    </source>
</evidence>
<dbReference type="RefSeq" id="WP_161719404.1">
    <property type="nucleotide sequence ID" value="NZ_JAAAPO010000005.1"/>
</dbReference>
<organism evidence="1 2">
    <name type="scientific">Novosphingobium ovatum</name>
    <dbReference type="NCBI Taxonomy" id="1908523"/>
    <lineage>
        <taxon>Bacteria</taxon>
        <taxon>Pseudomonadati</taxon>
        <taxon>Pseudomonadota</taxon>
        <taxon>Alphaproteobacteria</taxon>
        <taxon>Sphingomonadales</taxon>
        <taxon>Sphingomonadaceae</taxon>
        <taxon>Novosphingobium</taxon>
    </lineage>
</organism>
<sequence length="230" mass="23186">MTATAIWAAVRAWRLWAALGGLWRECLDRAGGWLVLALFALCGVQTVRIDGLHISLPLIWWRVPIVSVEGWRPRALTAEATIAEITAAQKSAATAQATENHRPAAISAALAKGIDHGSAEFDAAVTAAARRYAAAHPAGQCVVGLSAGIGRAGGGAGGLRSPGAVGGHGAADLRGADHAAPRGGGADLSAELVAVPAADVTGCTANTADLIKLRAWAAGMIAAGVAKVED</sequence>
<gene>
    <name evidence="1" type="ORF">GTZ99_12535</name>
</gene>
<proteinExistence type="predicted"/>
<reference evidence="2" key="1">
    <citation type="submission" date="2020-01" db="EMBL/GenBank/DDBJ databases">
        <title>Sphingomonas sp. strain CSW-10.</title>
        <authorList>
            <person name="Chen W.-M."/>
        </authorList>
    </citation>
    <scope>NUCLEOTIDE SEQUENCE [LARGE SCALE GENOMIC DNA]</scope>
    <source>
        <strain evidence="2">FSY-8</strain>
    </source>
</reference>